<dbReference type="PANTHER" id="PTHR35563">
    <property type="entry name" value="BARREL METAL-DEPENDENT HYDROLASE, PUTATIVE (AFU_ORTHOLOGUE AFUA_1G16240)-RELATED"/>
    <property type="match status" value="1"/>
</dbReference>
<dbReference type="InterPro" id="IPR052358">
    <property type="entry name" value="Aro_Compnd_Degr_Hydrolases"/>
</dbReference>
<dbReference type="AlphaFoldDB" id="A0A9W4MN47"/>
<proteinExistence type="predicted"/>
<gene>
    <name evidence="2" type="ORF">POLS_LOCUS925</name>
</gene>
<dbReference type="InterPro" id="IPR006680">
    <property type="entry name" value="Amidohydro-rel"/>
</dbReference>
<keyword evidence="3" id="KW-1185">Reference proteome</keyword>
<dbReference type="PANTHER" id="PTHR35563:SF2">
    <property type="entry name" value="BARREL METAL-DEPENDENT HYDROLASE, PUTATIVE (AFU_ORTHOLOGUE AFUA_1G16240)-RELATED"/>
    <property type="match status" value="1"/>
</dbReference>
<dbReference type="OrthoDB" id="2135488at2759"/>
<dbReference type="SUPFAM" id="SSF51556">
    <property type="entry name" value="Metallo-dependent hydrolases"/>
    <property type="match status" value="1"/>
</dbReference>
<dbReference type="Proteomes" id="UP001153618">
    <property type="component" value="Unassembled WGS sequence"/>
</dbReference>
<dbReference type="InterPro" id="IPR032466">
    <property type="entry name" value="Metal_Hydrolase"/>
</dbReference>
<feature type="domain" description="Amidohydrolase-related" evidence="1">
    <location>
        <begin position="13"/>
        <end position="308"/>
    </location>
</feature>
<organism evidence="2 3">
    <name type="scientific">Penicillium olsonii</name>
    <dbReference type="NCBI Taxonomy" id="99116"/>
    <lineage>
        <taxon>Eukaryota</taxon>
        <taxon>Fungi</taxon>
        <taxon>Dikarya</taxon>
        <taxon>Ascomycota</taxon>
        <taxon>Pezizomycotina</taxon>
        <taxon>Eurotiomycetes</taxon>
        <taxon>Eurotiomycetidae</taxon>
        <taxon>Eurotiales</taxon>
        <taxon>Aspergillaceae</taxon>
        <taxon>Penicillium</taxon>
    </lineage>
</organism>
<accession>A0A9W4MN47</accession>
<dbReference type="Gene3D" id="3.20.20.140">
    <property type="entry name" value="Metal-dependent hydrolases"/>
    <property type="match status" value="1"/>
</dbReference>
<comment type="caution">
    <text evidence="2">The sequence shown here is derived from an EMBL/GenBank/DDBJ whole genome shotgun (WGS) entry which is preliminary data.</text>
</comment>
<dbReference type="Pfam" id="PF04909">
    <property type="entry name" value="Amidohydro_2"/>
    <property type="match status" value="1"/>
</dbReference>
<sequence length="309" mass="34939">MSSQSLVPRDGFDTHVHVFDPKLGPYAADRAYTPEDAPLENFIAFNDLVSENYSSNTFVLVQPSPYKCDCSVMIQCLQRLRAQNIRAFGIAVLDLDSVSDAKLKEMHDLGIRGLRLNFQADGKEVSTDRLRAALTRAADRIRDLPDWMIQLFIPGWAWDSLYETILQLPVRIIADHLGGMRGHSLLPSDLQSIPTSQPGFVSLMSLARQSRVVIKMSGLYRMSSDTCSTYSDLKPIVETLAQEAPKQVIWGSDWPHTGDGHNRLEGRLDVKEPFRVIKNDAILNHLHDWMGSDAYKKMMVDNPKRIYHQ</sequence>
<protein>
    <recommendedName>
        <fullName evidence="1">Amidohydrolase-related domain-containing protein</fullName>
    </recommendedName>
</protein>
<evidence type="ECO:0000313" key="3">
    <source>
        <dbReference type="Proteomes" id="UP001153618"/>
    </source>
</evidence>
<reference evidence="2" key="1">
    <citation type="submission" date="2021-07" db="EMBL/GenBank/DDBJ databases">
        <authorList>
            <person name="Branca A.L. A."/>
        </authorList>
    </citation>
    <scope>NUCLEOTIDE SEQUENCE</scope>
</reference>
<dbReference type="EMBL" id="CAJVOS010000009">
    <property type="protein sequence ID" value="CAG7967706.1"/>
    <property type="molecule type" value="Genomic_DNA"/>
</dbReference>
<evidence type="ECO:0000313" key="2">
    <source>
        <dbReference type="EMBL" id="CAG7967706.1"/>
    </source>
</evidence>
<evidence type="ECO:0000259" key="1">
    <source>
        <dbReference type="Pfam" id="PF04909"/>
    </source>
</evidence>
<dbReference type="GO" id="GO:0016787">
    <property type="term" value="F:hydrolase activity"/>
    <property type="evidence" value="ECO:0007669"/>
    <property type="project" value="InterPro"/>
</dbReference>
<name>A0A9W4MN47_PENOL</name>